<dbReference type="GO" id="GO:0005886">
    <property type="term" value="C:plasma membrane"/>
    <property type="evidence" value="ECO:0007669"/>
    <property type="project" value="TreeGrafter"/>
</dbReference>
<dbReference type="CDD" id="cd17332">
    <property type="entry name" value="MFS_MelB_like"/>
    <property type="match status" value="1"/>
</dbReference>
<evidence type="ECO:0000313" key="4">
    <source>
        <dbReference type="EMBL" id="ODM03935.1"/>
    </source>
</evidence>
<dbReference type="InterPro" id="IPR001927">
    <property type="entry name" value="Na/Gal_symport"/>
</dbReference>
<dbReference type="InterPro" id="IPR036259">
    <property type="entry name" value="MFS_trans_sf"/>
</dbReference>
<feature type="transmembrane region" description="Helical" evidence="3">
    <location>
        <begin position="300"/>
        <end position="318"/>
    </location>
</feature>
<dbReference type="InterPro" id="IPR039672">
    <property type="entry name" value="MFS_2"/>
</dbReference>
<dbReference type="GO" id="GO:0006814">
    <property type="term" value="P:sodium ion transport"/>
    <property type="evidence" value="ECO:0007669"/>
    <property type="project" value="InterPro"/>
</dbReference>
<feature type="transmembrane region" description="Helical" evidence="3">
    <location>
        <begin position="44"/>
        <end position="62"/>
    </location>
</feature>
<feature type="transmembrane region" description="Helical" evidence="3">
    <location>
        <begin position="83"/>
        <end position="100"/>
    </location>
</feature>
<dbReference type="RefSeq" id="WP_242879827.1">
    <property type="nucleotide sequence ID" value="NZ_MCGH01000003.1"/>
</dbReference>
<keyword evidence="3" id="KW-0812">Transmembrane</keyword>
<dbReference type="PANTHER" id="PTHR11328:SF36">
    <property type="entry name" value="MELIBIOSE PERMEASE"/>
    <property type="match status" value="1"/>
</dbReference>
<dbReference type="Gene3D" id="1.20.1250.20">
    <property type="entry name" value="MFS general substrate transporter like domains"/>
    <property type="match status" value="1"/>
</dbReference>
<keyword evidence="2" id="KW-0769">Symport</keyword>
<reference evidence="4 5" key="1">
    <citation type="submission" date="2016-07" db="EMBL/GenBank/DDBJ databases">
        <title>Characterization of isolates of Eisenbergiella tayi derived from blood cultures, using whole genome sequencing.</title>
        <authorList>
            <person name="Burdz T."/>
            <person name="Wiebe D."/>
            <person name="Huynh C."/>
            <person name="Bernard K."/>
        </authorList>
    </citation>
    <scope>NUCLEOTIDE SEQUENCE [LARGE SCALE GENOMIC DNA]</scope>
    <source>
        <strain evidence="4 5">NML 110608</strain>
    </source>
</reference>
<keyword evidence="1" id="KW-0813">Transport</keyword>
<dbReference type="PATRIC" id="fig|1432052.4.peg.5259"/>
<proteinExistence type="predicted"/>
<evidence type="ECO:0000256" key="2">
    <source>
        <dbReference type="ARBA" id="ARBA00022847"/>
    </source>
</evidence>
<evidence type="ECO:0000256" key="3">
    <source>
        <dbReference type="SAM" id="Phobius"/>
    </source>
</evidence>
<dbReference type="AlphaFoldDB" id="A0A1E3A588"/>
<feature type="transmembrane region" description="Helical" evidence="3">
    <location>
        <begin position="106"/>
        <end position="127"/>
    </location>
</feature>
<dbReference type="Pfam" id="PF13347">
    <property type="entry name" value="MFS_2"/>
    <property type="match status" value="1"/>
</dbReference>
<dbReference type="NCBIfam" id="TIGR00792">
    <property type="entry name" value="gph"/>
    <property type="match status" value="1"/>
</dbReference>
<dbReference type="EMBL" id="MCGH01000003">
    <property type="protein sequence ID" value="ODM03935.1"/>
    <property type="molecule type" value="Genomic_DNA"/>
</dbReference>
<keyword evidence="3" id="KW-1133">Transmembrane helix</keyword>
<feature type="transmembrane region" description="Helical" evidence="3">
    <location>
        <begin position="186"/>
        <end position="207"/>
    </location>
</feature>
<dbReference type="GO" id="GO:0015293">
    <property type="term" value="F:symporter activity"/>
    <property type="evidence" value="ECO:0007669"/>
    <property type="project" value="UniProtKB-KW"/>
</dbReference>
<gene>
    <name evidence="4" type="primary">melB</name>
    <name evidence="4" type="ORF">BEI61_04738</name>
</gene>
<evidence type="ECO:0000313" key="5">
    <source>
        <dbReference type="Proteomes" id="UP000094067"/>
    </source>
</evidence>
<feature type="transmembrane region" description="Helical" evidence="3">
    <location>
        <begin position="269"/>
        <end position="288"/>
    </location>
</feature>
<evidence type="ECO:0000256" key="1">
    <source>
        <dbReference type="ARBA" id="ARBA00022448"/>
    </source>
</evidence>
<comment type="caution">
    <text evidence="4">The sequence shown here is derived from an EMBL/GenBank/DDBJ whole genome shotgun (WGS) entry which is preliminary data.</text>
</comment>
<sequence>MKQNRNRNKYTFGLGTIGRDMVYSMVSMYLIYYLTDIIELPTSTLWWITVIVLCARIFDALNDPIMGVIVDNTKTRFGKFKPWIALGALVSGMLTVLLFTDFGLQGAGYIAVFALIYIAWGLAYTANDISYWSMLPSLSLEQKEREQIGAVARICANVGLFFVVAGIVPITSAFGNVLGSMQKGYFAFSLLVVGIMWAGQCITLVGVKEPRNLVAQNKHTSLKELLKVIFGNDQLLYTAVSMALFMIGYTTTTSFGLYFFKYAYGDEGMYSIFALILGVSQIAALVVFPLISRHFERRTLYAFSTGLVVAGYVIFFFAPLDTMLFIGIAGVLLFIGQAFIQLMMLMFLADTVEYGFWKSGRRNDSVTFSIQPFINKMGGAVASGVVSATVIVSGIKDAQNAEQVTAGGFS</sequence>
<dbReference type="Proteomes" id="UP000094067">
    <property type="component" value="Unassembled WGS sequence"/>
</dbReference>
<feature type="transmembrane region" description="Helical" evidence="3">
    <location>
        <begin position="148"/>
        <end position="174"/>
    </location>
</feature>
<accession>A0A1E3A588</accession>
<feature type="transmembrane region" description="Helical" evidence="3">
    <location>
        <begin position="12"/>
        <end position="32"/>
    </location>
</feature>
<feature type="transmembrane region" description="Helical" evidence="3">
    <location>
        <begin position="228"/>
        <end position="249"/>
    </location>
</feature>
<protein>
    <submittedName>
        <fullName evidence="4">Melibiose carrier protein</fullName>
    </submittedName>
</protein>
<organism evidence="4 5">
    <name type="scientific">Eisenbergiella tayi</name>
    <dbReference type="NCBI Taxonomy" id="1432052"/>
    <lineage>
        <taxon>Bacteria</taxon>
        <taxon>Bacillati</taxon>
        <taxon>Bacillota</taxon>
        <taxon>Clostridia</taxon>
        <taxon>Lachnospirales</taxon>
        <taxon>Lachnospiraceae</taxon>
        <taxon>Eisenbergiella</taxon>
    </lineage>
</organism>
<dbReference type="SUPFAM" id="SSF103473">
    <property type="entry name" value="MFS general substrate transporter"/>
    <property type="match status" value="1"/>
</dbReference>
<name>A0A1E3A588_9FIRM</name>
<dbReference type="PANTHER" id="PTHR11328">
    <property type="entry name" value="MAJOR FACILITATOR SUPERFAMILY DOMAIN-CONTAINING PROTEIN"/>
    <property type="match status" value="1"/>
</dbReference>
<dbReference type="GO" id="GO:0008643">
    <property type="term" value="P:carbohydrate transport"/>
    <property type="evidence" value="ECO:0007669"/>
    <property type="project" value="InterPro"/>
</dbReference>
<keyword evidence="3" id="KW-0472">Membrane</keyword>
<feature type="transmembrane region" description="Helical" evidence="3">
    <location>
        <begin position="324"/>
        <end position="349"/>
    </location>
</feature>